<keyword evidence="3" id="KW-1185">Reference proteome</keyword>
<organism evidence="2 3">
    <name type="scientific">Kitasatospora cystarginea</name>
    <dbReference type="NCBI Taxonomy" id="58350"/>
    <lineage>
        <taxon>Bacteria</taxon>
        <taxon>Bacillati</taxon>
        <taxon>Actinomycetota</taxon>
        <taxon>Actinomycetes</taxon>
        <taxon>Kitasatosporales</taxon>
        <taxon>Streptomycetaceae</taxon>
        <taxon>Kitasatospora</taxon>
    </lineage>
</organism>
<proteinExistence type="predicted"/>
<dbReference type="InterPro" id="IPR002725">
    <property type="entry name" value="YgjP-like_metallopeptidase"/>
</dbReference>
<feature type="domain" description="YgjP-like metallopeptidase" evidence="1">
    <location>
        <begin position="8"/>
        <end position="211"/>
    </location>
</feature>
<protein>
    <submittedName>
        <fullName evidence="2">SprT family zinc-dependent metalloprotease</fullName>
    </submittedName>
</protein>
<dbReference type="PANTHER" id="PTHR30399">
    <property type="entry name" value="UNCHARACTERIZED PROTEIN YGJP"/>
    <property type="match status" value="1"/>
</dbReference>
<accession>A0ABP5QD91</accession>
<dbReference type="CDD" id="cd07344">
    <property type="entry name" value="M48_yhfN_like"/>
    <property type="match status" value="1"/>
</dbReference>
<dbReference type="Pfam" id="PF01863">
    <property type="entry name" value="YgjP-like"/>
    <property type="match status" value="1"/>
</dbReference>
<evidence type="ECO:0000313" key="2">
    <source>
        <dbReference type="EMBL" id="GAA2232312.1"/>
    </source>
</evidence>
<keyword evidence="2" id="KW-0645">Protease</keyword>
<name>A0ABP5QD91_9ACTN</name>
<evidence type="ECO:0000313" key="3">
    <source>
        <dbReference type="Proteomes" id="UP001500305"/>
    </source>
</evidence>
<keyword evidence="2" id="KW-0482">Metalloprotease</keyword>
<dbReference type="Proteomes" id="UP001500305">
    <property type="component" value="Unassembled WGS sequence"/>
</dbReference>
<gene>
    <name evidence="2" type="ORF">GCM10010430_11010</name>
</gene>
<reference evidence="3" key="1">
    <citation type="journal article" date="2019" name="Int. J. Syst. Evol. Microbiol.">
        <title>The Global Catalogue of Microorganisms (GCM) 10K type strain sequencing project: providing services to taxonomists for standard genome sequencing and annotation.</title>
        <authorList>
            <consortium name="The Broad Institute Genomics Platform"/>
            <consortium name="The Broad Institute Genome Sequencing Center for Infectious Disease"/>
            <person name="Wu L."/>
            <person name="Ma J."/>
        </authorList>
    </citation>
    <scope>NUCLEOTIDE SEQUENCE [LARGE SCALE GENOMIC DNA]</scope>
    <source>
        <strain evidence="3">JCM 7356</strain>
    </source>
</reference>
<dbReference type="EMBL" id="BAAATR010000003">
    <property type="protein sequence ID" value="GAA2232312.1"/>
    <property type="molecule type" value="Genomic_DNA"/>
</dbReference>
<evidence type="ECO:0000259" key="1">
    <source>
        <dbReference type="Pfam" id="PF01863"/>
    </source>
</evidence>
<dbReference type="GO" id="GO:0008237">
    <property type="term" value="F:metallopeptidase activity"/>
    <property type="evidence" value="ECO:0007669"/>
    <property type="project" value="UniProtKB-KW"/>
</dbReference>
<keyword evidence="2" id="KW-0378">Hydrolase</keyword>
<comment type="caution">
    <text evidence="2">The sequence shown here is derived from an EMBL/GenBank/DDBJ whole genome shotgun (WGS) entry which is preliminary data.</text>
</comment>
<dbReference type="PANTHER" id="PTHR30399:SF1">
    <property type="entry name" value="UTP PYROPHOSPHATASE"/>
    <property type="match status" value="1"/>
</dbReference>
<dbReference type="InterPro" id="IPR053136">
    <property type="entry name" value="UTP_pyrophosphatase-like"/>
</dbReference>
<dbReference type="Gene3D" id="3.30.2010.10">
    <property type="entry name" value="Metalloproteases ('zincins'), catalytic domain"/>
    <property type="match status" value="1"/>
</dbReference>
<sequence length="221" mass="25887">MRVSERRRQVRLTVERDSTVSVTVPPGIGQLELVKLIRSRRRWLYGKLAERALLSNCRPPREYVSGEGFPYLGRSHRLLVVETGSADVRLLRGRLEIRQDVLHDPPMALIAWYTRRGESWLPGRLSPWAKRLDVACEELRVRPLGYRWGSCSLRGRLNIHWATMQLPPDLIDYVLVHELAHLHVPDHSDRFWRLVQRAMPDFGARRDRLRRLGPDLWLPET</sequence>